<dbReference type="GO" id="GO:0020037">
    <property type="term" value="F:heme binding"/>
    <property type="evidence" value="ECO:0007669"/>
    <property type="project" value="InterPro"/>
</dbReference>
<evidence type="ECO:0000256" key="4">
    <source>
        <dbReference type="ARBA" id="ARBA00022475"/>
    </source>
</evidence>
<dbReference type="GO" id="GO:0005886">
    <property type="term" value="C:plasma membrane"/>
    <property type="evidence" value="ECO:0007669"/>
    <property type="project" value="UniProtKB-SubCell"/>
</dbReference>
<gene>
    <name evidence="17" type="primary">cyoB</name>
    <name evidence="17" type="ORF">FPZ24_12035</name>
</gene>
<keyword evidence="6 14" id="KW-0679">Respiratory chain</keyword>
<dbReference type="GO" id="GO:0046872">
    <property type="term" value="F:metal ion binding"/>
    <property type="evidence" value="ECO:0007669"/>
    <property type="project" value="UniProtKB-KW"/>
</dbReference>
<feature type="transmembrane region" description="Helical" evidence="15">
    <location>
        <begin position="456"/>
        <end position="478"/>
    </location>
</feature>
<dbReference type="CDD" id="cd01662">
    <property type="entry name" value="Ubiquinol_Oxidase_I"/>
    <property type="match status" value="1"/>
</dbReference>
<accession>A0A5B8LM05</accession>
<feature type="transmembrane region" description="Helical" evidence="15">
    <location>
        <begin position="592"/>
        <end position="609"/>
    </location>
</feature>
<keyword evidence="3 14" id="KW-0813">Transport</keyword>
<dbReference type="Gene3D" id="1.20.210.10">
    <property type="entry name" value="Cytochrome c oxidase-like, subunit I domain"/>
    <property type="match status" value="1"/>
</dbReference>
<feature type="transmembrane region" description="Helical" evidence="15">
    <location>
        <begin position="98"/>
        <end position="122"/>
    </location>
</feature>
<comment type="subcellular location">
    <subcellularLocation>
        <location evidence="1">Cell membrane</location>
        <topology evidence="1">Multi-pass membrane protein</topology>
    </subcellularLocation>
</comment>
<evidence type="ECO:0000256" key="11">
    <source>
        <dbReference type="ARBA" id="ARBA00023004"/>
    </source>
</evidence>
<feature type="transmembrane region" description="Helical" evidence="15">
    <location>
        <begin position="615"/>
        <end position="632"/>
    </location>
</feature>
<evidence type="ECO:0000256" key="7">
    <source>
        <dbReference type="ARBA" id="ARBA00022692"/>
    </source>
</evidence>
<dbReference type="GO" id="GO:0009486">
    <property type="term" value="F:cytochrome bo3 ubiquinol oxidase activity"/>
    <property type="evidence" value="ECO:0007669"/>
    <property type="project" value="TreeGrafter"/>
</dbReference>
<keyword evidence="8" id="KW-0479">Metal-binding</keyword>
<dbReference type="AlphaFoldDB" id="A0A5B8LM05"/>
<feature type="transmembrane region" description="Helical" evidence="15">
    <location>
        <begin position="188"/>
        <end position="212"/>
    </location>
</feature>
<evidence type="ECO:0000256" key="6">
    <source>
        <dbReference type="ARBA" id="ARBA00022660"/>
    </source>
</evidence>
<feature type="transmembrane region" description="Helical" evidence="15">
    <location>
        <begin position="414"/>
        <end position="435"/>
    </location>
</feature>
<organism evidence="17 18">
    <name type="scientific">Sphingomonas panacisoli</name>
    <dbReference type="NCBI Taxonomy" id="1813879"/>
    <lineage>
        <taxon>Bacteria</taxon>
        <taxon>Pseudomonadati</taxon>
        <taxon>Pseudomonadota</taxon>
        <taxon>Alphaproteobacteria</taxon>
        <taxon>Sphingomonadales</taxon>
        <taxon>Sphingomonadaceae</taxon>
        <taxon>Sphingomonas</taxon>
    </lineage>
</organism>
<dbReference type="KEGG" id="spai:FPZ24_12035"/>
<evidence type="ECO:0000259" key="16">
    <source>
        <dbReference type="PROSITE" id="PS50855"/>
    </source>
</evidence>
<keyword evidence="5 14" id="KW-0349">Heme</keyword>
<feature type="transmembrane region" description="Helical" evidence="15">
    <location>
        <begin position="16"/>
        <end position="36"/>
    </location>
</feature>
<dbReference type="GO" id="GO:0009060">
    <property type="term" value="P:aerobic respiration"/>
    <property type="evidence" value="ECO:0007669"/>
    <property type="project" value="InterPro"/>
</dbReference>
<evidence type="ECO:0000313" key="17">
    <source>
        <dbReference type="EMBL" id="QDZ08120.1"/>
    </source>
</evidence>
<feature type="transmembrane region" description="Helical" evidence="15">
    <location>
        <begin position="143"/>
        <end position="165"/>
    </location>
</feature>
<keyword evidence="13 15" id="KW-0472">Membrane</keyword>
<dbReference type="FunFam" id="1.20.210.10:FF:000002">
    <property type="entry name" value="Cytochrome o ubiquinol oxidase, subunit I"/>
    <property type="match status" value="1"/>
</dbReference>
<dbReference type="GO" id="GO:0004129">
    <property type="term" value="F:cytochrome-c oxidase activity"/>
    <property type="evidence" value="ECO:0007669"/>
    <property type="project" value="InterPro"/>
</dbReference>
<dbReference type="PROSITE" id="PS00077">
    <property type="entry name" value="COX1_CUB"/>
    <property type="match status" value="1"/>
</dbReference>
<dbReference type="PANTHER" id="PTHR10422">
    <property type="entry name" value="CYTOCHROME C OXIDASE SUBUNIT 1"/>
    <property type="match status" value="1"/>
</dbReference>
<feature type="transmembrane region" description="Helical" evidence="15">
    <location>
        <begin position="57"/>
        <end position="78"/>
    </location>
</feature>
<feature type="transmembrane region" description="Helical" evidence="15">
    <location>
        <begin position="316"/>
        <end position="335"/>
    </location>
</feature>
<dbReference type="Proteomes" id="UP000315673">
    <property type="component" value="Chromosome"/>
</dbReference>
<evidence type="ECO:0000256" key="8">
    <source>
        <dbReference type="ARBA" id="ARBA00022723"/>
    </source>
</evidence>
<keyword evidence="4" id="KW-1003">Cell membrane</keyword>
<protein>
    <submittedName>
        <fullName evidence="17">Cytochrome o ubiquinol oxidase subunit I</fullName>
    </submittedName>
</protein>
<dbReference type="GO" id="GO:0015990">
    <property type="term" value="P:electron transport coupled proton transport"/>
    <property type="evidence" value="ECO:0007669"/>
    <property type="project" value="TreeGrafter"/>
</dbReference>
<evidence type="ECO:0000256" key="12">
    <source>
        <dbReference type="ARBA" id="ARBA00023008"/>
    </source>
</evidence>
<dbReference type="RefSeq" id="WP_146572316.1">
    <property type="nucleotide sequence ID" value="NZ_CP042306.1"/>
</dbReference>
<dbReference type="EMBL" id="CP042306">
    <property type="protein sequence ID" value="QDZ08120.1"/>
    <property type="molecule type" value="Genomic_DNA"/>
</dbReference>
<evidence type="ECO:0000256" key="15">
    <source>
        <dbReference type="SAM" id="Phobius"/>
    </source>
</evidence>
<dbReference type="InterPro" id="IPR023615">
    <property type="entry name" value="Cyt_c_Oxase_su1_BS"/>
</dbReference>
<evidence type="ECO:0000256" key="5">
    <source>
        <dbReference type="ARBA" id="ARBA00022617"/>
    </source>
</evidence>
<keyword evidence="18" id="KW-1185">Reference proteome</keyword>
<keyword evidence="9 14" id="KW-0249">Electron transport</keyword>
<dbReference type="GO" id="GO:0016682">
    <property type="term" value="F:oxidoreductase activity, acting on diphenols and related substances as donors, oxygen as acceptor"/>
    <property type="evidence" value="ECO:0007669"/>
    <property type="project" value="InterPro"/>
</dbReference>
<dbReference type="PANTHER" id="PTHR10422:SF35">
    <property type="entry name" value="CYTOCHROME BO(3) UBIQUINOL OXIDASE SUBUNIT 1"/>
    <property type="match status" value="1"/>
</dbReference>
<dbReference type="InterPro" id="IPR036927">
    <property type="entry name" value="Cyt_c_oxase-like_su1_sf"/>
</dbReference>
<evidence type="ECO:0000256" key="13">
    <source>
        <dbReference type="ARBA" id="ARBA00023136"/>
    </source>
</evidence>
<feature type="domain" description="Cytochrome oxidase subunit I profile" evidence="16">
    <location>
        <begin position="43"/>
        <end position="558"/>
    </location>
</feature>
<keyword evidence="10 15" id="KW-1133">Transmembrane helix</keyword>
<keyword evidence="11" id="KW-0408">Iron</keyword>
<dbReference type="PROSITE" id="PS50855">
    <property type="entry name" value="COX1"/>
    <property type="match status" value="1"/>
</dbReference>
<feature type="transmembrane region" description="Helical" evidence="15">
    <location>
        <begin position="379"/>
        <end position="402"/>
    </location>
</feature>
<evidence type="ECO:0000256" key="9">
    <source>
        <dbReference type="ARBA" id="ARBA00022982"/>
    </source>
</evidence>
<reference evidence="17 18" key="1">
    <citation type="submission" date="2019-07" db="EMBL/GenBank/DDBJ databases">
        <title>Full genome sequence of Sphingomonas sp. 4R-6-7(HKS19).</title>
        <authorList>
            <person name="Im W.-T."/>
        </authorList>
    </citation>
    <scope>NUCLEOTIDE SEQUENCE [LARGE SCALE GENOMIC DNA]</scope>
    <source>
        <strain evidence="17 18">HKS19</strain>
    </source>
</reference>
<dbReference type="InterPro" id="IPR000883">
    <property type="entry name" value="Cyt_C_Oxase_1"/>
</dbReference>
<dbReference type="SUPFAM" id="SSF81442">
    <property type="entry name" value="Cytochrome c oxidase subunit I-like"/>
    <property type="match status" value="1"/>
</dbReference>
<evidence type="ECO:0000256" key="3">
    <source>
        <dbReference type="ARBA" id="ARBA00022448"/>
    </source>
</evidence>
<comment type="similarity">
    <text evidence="2 14">Belongs to the heme-copper respiratory oxidase family.</text>
</comment>
<evidence type="ECO:0000256" key="14">
    <source>
        <dbReference type="RuleBase" id="RU000370"/>
    </source>
</evidence>
<keyword evidence="12" id="KW-0186">Copper</keyword>
<evidence type="ECO:0000256" key="2">
    <source>
        <dbReference type="ARBA" id="ARBA00009578"/>
    </source>
</evidence>
<dbReference type="InterPro" id="IPR014207">
    <property type="entry name" value="Cyt_c_ubiqinol_oxidase_su1"/>
</dbReference>
<dbReference type="GO" id="GO:0022904">
    <property type="term" value="P:respiratory electron transport chain"/>
    <property type="evidence" value="ECO:0007669"/>
    <property type="project" value="TreeGrafter"/>
</dbReference>
<feature type="transmembrane region" description="Helical" evidence="15">
    <location>
        <begin position="347"/>
        <end position="367"/>
    </location>
</feature>
<dbReference type="PRINTS" id="PR01165">
    <property type="entry name" value="CYCOXIDASEI"/>
</dbReference>
<sequence length="666" mass="74031">MFGKLGWNAIPFDEPLPMTSSLIVALAICTVLVWVWRAGHFPYLWREWITSVDHKRIGVMYCLLAGVMLLRGFSDALLMRGQQAVAYGNDGYLATDHFAQVFSAHGTIMIFFVAMTFMIGLINFAVPLQLGVRDVAFPTLNSVSFWLTASGALLVNISLFIGEFAKTGWVIYPPLSELRFSPGVGVDYYIWAIQISGVGTLLTGVNFVTTILKTRAPGMSYTRMPMFCWTALATSLLIVAAFPILTATLGMLSLDRYLGFHFFTNEAGGNAMMFINLIWAWGHPEVYILILPAFGVFSEVVATFSAKPLFGYRSMVIATMAICLLSFMVWLHHFFTMGAGGDVNGFFGIMTMIIAVPTGVKVFNWLFTMYGGRIRFTSPMLWAIGFMVTFVIGGMTGVLLAVPPADFQLHNSLFLVAHFHNVVIGGVLFGAFAGLTYWWPKAFGFRLDEKWGKRAFWLWITGFYVAFMPLYLLGLMGMTRRLARYDVPGWHPWLLVAAAGAVLIAGGIACQIMQLYVSIRNRAALCEDSGDPWDGRTLEWSTLSPPPEYNFAVLPNVEGEDAYWGMKQRAKDEQSSDDAPDYEDIDLPRSSATGVVCAFFASAIGFALIWNIWWLAVVGILGAWATFVVFAWRDEGERRISLSDLARDDAARLAYFKTRLSSDRAA</sequence>
<feature type="transmembrane region" description="Helical" evidence="15">
    <location>
        <begin position="490"/>
        <end position="512"/>
    </location>
</feature>
<dbReference type="OrthoDB" id="9803294at2"/>
<evidence type="ECO:0000256" key="1">
    <source>
        <dbReference type="ARBA" id="ARBA00004651"/>
    </source>
</evidence>
<dbReference type="NCBIfam" id="TIGR02843">
    <property type="entry name" value="CyoB"/>
    <property type="match status" value="1"/>
</dbReference>
<dbReference type="InterPro" id="IPR023616">
    <property type="entry name" value="Cyt_c_oxase-like_su1_dom"/>
</dbReference>
<name>A0A5B8LM05_9SPHN</name>
<dbReference type="Pfam" id="PF00115">
    <property type="entry name" value="COX1"/>
    <property type="match status" value="1"/>
</dbReference>
<feature type="transmembrane region" description="Helical" evidence="15">
    <location>
        <begin position="224"/>
        <end position="245"/>
    </location>
</feature>
<proteinExistence type="inferred from homology"/>
<evidence type="ECO:0000256" key="10">
    <source>
        <dbReference type="ARBA" id="ARBA00022989"/>
    </source>
</evidence>
<evidence type="ECO:0000313" key="18">
    <source>
        <dbReference type="Proteomes" id="UP000315673"/>
    </source>
</evidence>
<keyword evidence="7 14" id="KW-0812">Transmembrane</keyword>